<evidence type="ECO:0000313" key="10">
    <source>
        <dbReference type="Proteomes" id="UP000220133"/>
    </source>
</evidence>
<evidence type="ECO:0000256" key="3">
    <source>
        <dbReference type="ARBA" id="ARBA00022692"/>
    </source>
</evidence>
<reference evidence="9 10" key="1">
    <citation type="submission" date="2017-10" db="EMBL/GenBank/DDBJ databases">
        <title>Paenichitinophaga pekingensis gen. nov., sp. nov., isolated from activated sludge.</title>
        <authorList>
            <person name="Jin D."/>
            <person name="Kong X."/>
            <person name="Deng Y."/>
            <person name="Bai Z."/>
        </authorList>
    </citation>
    <scope>NUCLEOTIDE SEQUENCE [LARGE SCALE GENOMIC DNA]</scope>
    <source>
        <strain evidence="9 10">13</strain>
    </source>
</reference>
<keyword evidence="5 6" id="KW-0472">Membrane</keyword>
<dbReference type="RefSeq" id="WP_098194688.1">
    <property type="nucleotide sequence ID" value="NZ_CP023777.1"/>
</dbReference>
<dbReference type="InterPro" id="IPR003838">
    <property type="entry name" value="ABC3_permease_C"/>
</dbReference>
<accession>A0A291QWT0</accession>
<name>A0A291QWT0_9BACT</name>
<dbReference type="PANTHER" id="PTHR30572">
    <property type="entry name" value="MEMBRANE COMPONENT OF TRANSPORTER-RELATED"/>
    <property type="match status" value="1"/>
</dbReference>
<dbReference type="AlphaFoldDB" id="A0A291QWT0"/>
<evidence type="ECO:0000256" key="4">
    <source>
        <dbReference type="ARBA" id="ARBA00022989"/>
    </source>
</evidence>
<organism evidence="9 10">
    <name type="scientific">Chitinophaga caeni</name>
    <dbReference type="NCBI Taxonomy" id="2029983"/>
    <lineage>
        <taxon>Bacteria</taxon>
        <taxon>Pseudomonadati</taxon>
        <taxon>Bacteroidota</taxon>
        <taxon>Chitinophagia</taxon>
        <taxon>Chitinophagales</taxon>
        <taxon>Chitinophagaceae</taxon>
        <taxon>Chitinophaga</taxon>
    </lineage>
</organism>
<dbReference type="GO" id="GO:0005886">
    <property type="term" value="C:plasma membrane"/>
    <property type="evidence" value="ECO:0007669"/>
    <property type="project" value="UniProtKB-SubCell"/>
</dbReference>
<proteinExistence type="predicted"/>
<keyword evidence="2" id="KW-1003">Cell membrane</keyword>
<feature type="domain" description="MacB-like periplasmic core" evidence="8">
    <location>
        <begin position="26"/>
        <end position="254"/>
    </location>
</feature>
<feature type="transmembrane region" description="Helical" evidence="6">
    <location>
        <begin position="24"/>
        <end position="43"/>
    </location>
</feature>
<evidence type="ECO:0000256" key="6">
    <source>
        <dbReference type="SAM" id="Phobius"/>
    </source>
</evidence>
<keyword evidence="3 6" id="KW-0812">Transmembrane</keyword>
<dbReference type="InterPro" id="IPR050250">
    <property type="entry name" value="Macrolide_Exporter_MacB"/>
</dbReference>
<dbReference type="InterPro" id="IPR025857">
    <property type="entry name" value="MacB_PCD"/>
</dbReference>
<dbReference type="Pfam" id="PF02687">
    <property type="entry name" value="FtsX"/>
    <property type="match status" value="1"/>
</dbReference>
<dbReference type="EMBL" id="CP023777">
    <property type="protein sequence ID" value="ATL48314.1"/>
    <property type="molecule type" value="Genomic_DNA"/>
</dbReference>
<dbReference type="OrthoDB" id="9770036at2"/>
<protein>
    <submittedName>
        <fullName evidence="9">ABC transporter</fullName>
    </submittedName>
</protein>
<evidence type="ECO:0000259" key="7">
    <source>
        <dbReference type="Pfam" id="PF02687"/>
    </source>
</evidence>
<feature type="transmembrane region" description="Helical" evidence="6">
    <location>
        <begin position="293"/>
        <end position="316"/>
    </location>
</feature>
<evidence type="ECO:0000256" key="1">
    <source>
        <dbReference type="ARBA" id="ARBA00004651"/>
    </source>
</evidence>
<comment type="subcellular location">
    <subcellularLocation>
        <location evidence="1">Cell membrane</location>
        <topology evidence="1">Multi-pass membrane protein</topology>
    </subcellularLocation>
</comment>
<dbReference type="Pfam" id="PF12704">
    <property type="entry name" value="MacB_PCD"/>
    <property type="match status" value="1"/>
</dbReference>
<keyword evidence="4 6" id="KW-1133">Transmembrane helix</keyword>
<dbReference type="KEGG" id="cbae:COR50_14705"/>
<feature type="transmembrane region" description="Helical" evidence="6">
    <location>
        <begin position="337"/>
        <end position="362"/>
    </location>
</feature>
<dbReference type="Proteomes" id="UP000220133">
    <property type="component" value="Chromosome"/>
</dbReference>
<sequence length="416" mass="45731">MLSTLKILTNSLLMALQELRSNKLRTFLSLLGITIGIFCIIAVKTATDSLETNIRSEVAALGNNVIYIQKWPWDGGPDFPWWKYVNRPEPRFEELKQLTDRSTTVAAGTFVFDVARRKIEYGSDYIENISLLGVTYDFDKIQSMDIVAGRYFTPREATDGGNVVILGANIWQQLFPEGMTIVGTEVKVAGYKCTVIGLLKYKGSGMVDGVFGDNTVITPYKFLRKLVDERRFGDPYIMVKAKDGVSLEAMKDDIHGNMRAIRRLKPTEDDDFSLNEITAVDDDLNEMFTLLNVVGGVIAFFSLLVGGFGIANIMFVTVKERTNIIGLKKAIGAKKSIILQEFLLEAVMLCLIGGLFGLLMVLGLAAVLTSMDITVTLTLKNVVFGLSISAFVGLIAGFVPAFSASKLDPVVAIRGN</sequence>
<evidence type="ECO:0000313" key="9">
    <source>
        <dbReference type="EMBL" id="ATL48314.1"/>
    </source>
</evidence>
<keyword evidence="10" id="KW-1185">Reference proteome</keyword>
<evidence type="ECO:0000256" key="2">
    <source>
        <dbReference type="ARBA" id="ARBA00022475"/>
    </source>
</evidence>
<feature type="domain" description="ABC3 transporter permease C-terminal" evidence="7">
    <location>
        <begin position="297"/>
        <end position="409"/>
    </location>
</feature>
<feature type="transmembrane region" description="Helical" evidence="6">
    <location>
        <begin position="382"/>
        <end position="404"/>
    </location>
</feature>
<gene>
    <name evidence="9" type="ORF">COR50_14705</name>
</gene>
<evidence type="ECO:0000259" key="8">
    <source>
        <dbReference type="Pfam" id="PF12704"/>
    </source>
</evidence>
<dbReference type="PANTHER" id="PTHR30572:SF15">
    <property type="entry name" value="ABC TRANSPORTER PERMEASE"/>
    <property type="match status" value="1"/>
</dbReference>
<dbReference type="GO" id="GO:0022857">
    <property type="term" value="F:transmembrane transporter activity"/>
    <property type="evidence" value="ECO:0007669"/>
    <property type="project" value="TreeGrafter"/>
</dbReference>
<evidence type="ECO:0000256" key="5">
    <source>
        <dbReference type="ARBA" id="ARBA00023136"/>
    </source>
</evidence>